<dbReference type="STRING" id="43041.A0A182JWQ0"/>
<dbReference type="InterPro" id="IPR033113">
    <property type="entry name" value="PLA2_histidine"/>
</dbReference>
<evidence type="ECO:0000313" key="16">
    <source>
        <dbReference type="Proteomes" id="UP000075881"/>
    </source>
</evidence>
<dbReference type="Pfam" id="PF05826">
    <property type="entry name" value="Phospholip_A2_2"/>
    <property type="match status" value="1"/>
</dbReference>
<sequence length="264" mass="28805">MLQRFGVYQYIEAYQSKGGGSGGSSSSTSSSSSGLTSHIQRIIPHRFRPHFVNTAKGLRNIPAQLNDGQLQPAPEDVVAVSEGSLVPGGPSGQQTGGGSVAGGAGKTPASSSGGGTGTISTLFNTFKHKVKAIYPGTVWCGDGNQAKSENDIGFFYLTDSCCRAHDLCPITIAAGEQFNRLKNNGYFTRSHCDCDKQFFNCLKNANTLVSRQIGYTYFNLLKPQCFRYEHPKLNCTRRSKGKCLSYVVDEKQSKRWQWFDNLIF</sequence>
<keyword evidence="10" id="KW-0443">Lipid metabolism</keyword>
<feature type="region of interest" description="Disordered" evidence="13">
    <location>
        <begin position="16"/>
        <end position="37"/>
    </location>
</feature>
<feature type="region of interest" description="Disordered" evidence="13">
    <location>
        <begin position="81"/>
        <end position="114"/>
    </location>
</feature>
<dbReference type="GO" id="GO:0004623">
    <property type="term" value="F:phospholipase A2 activity"/>
    <property type="evidence" value="ECO:0007669"/>
    <property type="project" value="UniProtKB-EC"/>
</dbReference>
<dbReference type="FunFam" id="1.20.90.10:FF:000002">
    <property type="entry name" value="Phospholipase A2 group III"/>
    <property type="match status" value="1"/>
</dbReference>
<dbReference type="GO" id="GO:0005576">
    <property type="term" value="C:extracellular region"/>
    <property type="evidence" value="ECO:0007669"/>
    <property type="project" value="UniProtKB-SubCell"/>
</dbReference>
<accession>A0A182JWQ0</accession>
<protein>
    <recommendedName>
        <fullName evidence="4">Phospholipase A2</fullName>
        <ecNumber evidence="3">3.1.1.4</ecNumber>
    </recommendedName>
    <alternativeName>
        <fullName evidence="12">Phosphatidylcholine 2-acylhydrolase</fullName>
    </alternativeName>
</protein>
<evidence type="ECO:0000256" key="8">
    <source>
        <dbReference type="ARBA" id="ARBA00022837"/>
    </source>
</evidence>
<keyword evidence="11" id="KW-1015">Disulfide bond</keyword>
<evidence type="ECO:0000256" key="11">
    <source>
        <dbReference type="ARBA" id="ARBA00023157"/>
    </source>
</evidence>
<dbReference type="PANTHER" id="PTHR12253">
    <property type="entry name" value="RH14732P"/>
    <property type="match status" value="1"/>
</dbReference>
<dbReference type="VEuPathDB" id="VectorBase:ACHR002932"/>
<dbReference type="PROSITE" id="PS00118">
    <property type="entry name" value="PA2_HIS"/>
    <property type="match status" value="1"/>
</dbReference>
<evidence type="ECO:0000256" key="2">
    <source>
        <dbReference type="ARBA" id="ARBA00004613"/>
    </source>
</evidence>
<feature type="compositionally biased region" description="Gly residues" evidence="13">
    <location>
        <begin position="89"/>
        <end position="105"/>
    </location>
</feature>
<keyword evidence="6" id="KW-0479">Metal-binding</keyword>
<dbReference type="Proteomes" id="UP000075881">
    <property type="component" value="Unassembled WGS sequence"/>
</dbReference>
<evidence type="ECO:0000256" key="9">
    <source>
        <dbReference type="ARBA" id="ARBA00022963"/>
    </source>
</evidence>
<keyword evidence="5" id="KW-0964">Secreted</keyword>
<evidence type="ECO:0000256" key="10">
    <source>
        <dbReference type="ARBA" id="ARBA00023098"/>
    </source>
</evidence>
<reference evidence="16" key="1">
    <citation type="submission" date="2013-03" db="EMBL/GenBank/DDBJ databases">
        <title>The Genome Sequence of Anopheles christyi ACHKN1017.</title>
        <authorList>
            <consortium name="The Broad Institute Genomics Platform"/>
            <person name="Neafsey D.E."/>
            <person name="Besansky N."/>
            <person name="Walker B."/>
            <person name="Young S.K."/>
            <person name="Zeng Q."/>
            <person name="Gargeya S."/>
            <person name="Fitzgerald M."/>
            <person name="Haas B."/>
            <person name="Abouelleil A."/>
            <person name="Allen A.W."/>
            <person name="Alvarado L."/>
            <person name="Arachchi H.M."/>
            <person name="Berlin A.M."/>
            <person name="Chapman S.B."/>
            <person name="Gainer-Dewar J."/>
            <person name="Goldberg J."/>
            <person name="Griggs A."/>
            <person name="Gujja S."/>
            <person name="Hansen M."/>
            <person name="Howarth C."/>
            <person name="Imamovic A."/>
            <person name="Ireland A."/>
            <person name="Larimer J."/>
            <person name="McCowan C."/>
            <person name="Murphy C."/>
            <person name="Pearson M."/>
            <person name="Poon T.W."/>
            <person name="Priest M."/>
            <person name="Roberts A."/>
            <person name="Saif S."/>
            <person name="Shea T."/>
            <person name="Sisk P."/>
            <person name="Sykes S."/>
            <person name="Wortman J."/>
            <person name="Nusbaum C."/>
            <person name="Birren B."/>
        </authorList>
    </citation>
    <scope>NUCLEOTIDE SEQUENCE [LARGE SCALE GENOMIC DNA]</scope>
    <source>
        <strain evidence="16">ACHKN1017</strain>
    </source>
</reference>
<dbReference type="EC" id="3.1.1.4" evidence="3"/>
<dbReference type="GO" id="GO:0016042">
    <property type="term" value="P:lipid catabolic process"/>
    <property type="evidence" value="ECO:0007669"/>
    <property type="project" value="UniProtKB-KW"/>
</dbReference>
<evidence type="ECO:0000256" key="6">
    <source>
        <dbReference type="ARBA" id="ARBA00022723"/>
    </source>
</evidence>
<name>A0A182JWQ0_9DIPT</name>
<reference evidence="15" key="2">
    <citation type="submission" date="2020-05" db="UniProtKB">
        <authorList>
            <consortium name="EnsemblMetazoa"/>
        </authorList>
    </citation>
    <scope>IDENTIFICATION</scope>
    <source>
        <strain evidence="15">ACHKN1017</strain>
    </source>
</reference>
<keyword evidence="7" id="KW-0378">Hydrolase</keyword>
<evidence type="ECO:0000256" key="12">
    <source>
        <dbReference type="ARBA" id="ARBA00029903"/>
    </source>
</evidence>
<dbReference type="GO" id="GO:0006644">
    <property type="term" value="P:phospholipid metabolic process"/>
    <property type="evidence" value="ECO:0007669"/>
    <property type="project" value="InterPro"/>
</dbReference>
<dbReference type="AlphaFoldDB" id="A0A182JWQ0"/>
<dbReference type="Gene3D" id="1.20.90.10">
    <property type="entry name" value="Phospholipase A2 domain"/>
    <property type="match status" value="1"/>
</dbReference>
<comment type="cofactor">
    <cofactor evidence="1">
        <name>Ca(2+)</name>
        <dbReference type="ChEBI" id="CHEBI:29108"/>
    </cofactor>
</comment>
<dbReference type="SUPFAM" id="SSF48619">
    <property type="entry name" value="Phospholipase A2, PLA2"/>
    <property type="match status" value="1"/>
</dbReference>
<evidence type="ECO:0000256" key="4">
    <source>
        <dbReference type="ARBA" id="ARBA00021721"/>
    </source>
</evidence>
<feature type="domain" description="Phospholipase A2-like central" evidence="14">
    <location>
        <begin position="133"/>
        <end position="228"/>
    </location>
</feature>
<evidence type="ECO:0000313" key="15">
    <source>
        <dbReference type="EnsemblMetazoa" id="ACHR002932-PA"/>
    </source>
</evidence>
<evidence type="ECO:0000256" key="1">
    <source>
        <dbReference type="ARBA" id="ARBA00001913"/>
    </source>
</evidence>
<dbReference type="InterPro" id="IPR036444">
    <property type="entry name" value="PLipase_A2_dom_sf"/>
</dbReference>
<comment type="subcellular location">
    <subcellularLocation>
        <location evidence="2">Secreted</location>
    </subcellularLocation>
</comment>
<organism evidence="15 16">
    <name type="scientific">Anopheles christyi</name>
    <dbReference type="NCBI Taxonomy" id="43041"/>
    <lineage>
        <taxon>Eukaryota</taxon>
        <taxon>Metazoa</taxon>
        <taxon>Ecdysozoa</taxon>
        <taxon>Arthropoda</taxon>
        <taxon>Hexapoda</taxon>
        <taxon>Insecta</taxon>
        <taxon>Pterygota</taxon>
        <taxon>Neoptera</taxon>
        <taxon>Endopterygota</taxon>
        <taxon>Diptera</taxon>
        <taxon>Nematocera</taxon>
        <taxon>Culicoidea</taxon>
        <taxon>Culicidae</taxon>
        <taxon>Anophelinae</taxon>
        <taxon>Anopheles</taxon>
    </lineage>
</organism>
<dbReference type="InterPro" id="IPR016090">
    <property type="entry name" value="PLA2-like_dom"/>
</dbReference>
<keyword evidence="16" id="KW-1185">Reference proteome</keyword>
<dbReference type="EnsemblMetazoa" id="ACHR002932-RA">
    <property type="protein sequence ID" value="ACHR002932-PA"/>
    <property type="gene ID" value="ACHR002932"/>
</dbReference>
<evidence type="ECO:0000256" key="3">
    <source>
        <dbReference type="ARBA" id="ARBA00013278"/>
    </source>
</evidence>
<dbReference type="GO" id="GO:0046872">
    <property type="term" value="F:metal ion binding"/>
    <property type="evidence" value="ECO:0007669"/>
    <property type="project" value="UniProtKB-KW"/>
</dbReference>
<dbReference type="GO" id="GO:0050482">
    <property type="term" value="P:arachidonate secretion"/>
    <property type="evidence" value="ECO:0007669"/>
    <property type="project" value="InterPro"/>
</dbReference>
<dbReference type="CDD" id="cd04704">
    <property type="entry name" value="PLA2_bee_venom_like"/>
    <property type="match status" value="1"/>
</dbReference>
<keyword evidence="9" id="KW-0442">Lipid degradation</keyword>
<evidence type="ECO:0000259" key="14">
    <source>
        <dbReference type="Pfam" id="PF05826"/>
    </source>
</evidence>
<proteinExistence type="predicted"/>
<keyword evidence="8" id="KW-0106">Calcium</keyword>
<evidence type="ECO:0000256" key="5">
    <source>
        <dbReference type="ARBA" id="ARBA00022525"/>
    </source>
</evidence>
<evidence type="ECO:0000256" key="7">
    <source>
        <dbReference type="ARBA" id="ARBA00022801"/>
    </source>
</evidence>
<feature type="compositionally biased region" description="Low complexity" evidence="13">
    <location>
        <begin position="24"/>
        <end position="37"/>
    </location>
</feature>
<evidence type="ECO:0000256" key="13">
    <source>
        <dbReference type="SAM" id="MobiDB-lite"/>
    </source>
</evidence>